<gene>
    <name evidence="3" type="ORF">RFI_33242</name>
</gene>
<evidence type="ECO:0000256" key="1">
    <source>
        <dbReference type="SAM" id="Coils"/>
    </source>
</evidence>
<sequence length="161" mass="18735">KESTADENTSLLNQLQMELDKNEQVAAKQKQIEQHNQMLQGQNIELRIQVNSMQELLLLGNEDLSKRKEKEASFLKELLSTNRSLQDQITTYEQMLRQIEDTQHQQYYQHLYEAAQNKIADLEAKLQANEQQQQSQQHYLHLHQHPPLPPLPSPAQSAISL</sequence>
<dbReference type="EMBL" id="ASPP01029991">
    <property type="protein sequence ID" value="ETO04156.1"/>
    <property type="molecule type" value="Genomic_DNA"/>
</dbReference>
<feature type="non-terminal residue" evidence="3">
    <location>
        <position position="1"/>
    </location>
</feature>
<dbReference type="Proteomes" id="UP000023152">
    <property type="component" value="Unassembled WGS sequence"/>
</dbReference>
<evidence type="ECO:0000313" key="4">
    <source>
        <dbReference type="Proteomes" id="UP000023152"/>
    </source>
</evidence>
<accession>X6LRX2</accession>
<reference evidence="3 4" key="1">
    <citation type="journal article" date="2013" name="Curr. Biol.">
        <title>The Genome of the Foraminiferan Reticulomyxa filosa.</title>
        <authorList>
            <person name="Glockner G."/>
            <person name="Hulsmann N."/>
            <person name="Schleicher M."/>
            <person name="Noegel A.A."/>
            <person name="Eichinger L."/>
            <person name="Gallinger C."/>
            <person name="Pawlowski J."/>
            <person name="Sierra R."/>
            <person name="Euteneuer U."/>
            <person name="Pillet L."/>
            <person name="Moustafa A."/>
            <person name="Platzer M."/>
            <person name="Groth M."/>
            <person name="Szafranski K."/>
            <person name="Schliwa M."/>
        </authorList>
    </citation>
    <scope>NUCLEOTIDE SEQUENCE [LARGE SCALE GENOMIC DNA]</scope>
</reference>
<keyword evidence="4" id="KW-1185">Reference proteome</keyword>
<dbReference type="AlphaFoldDB" id="X6LRX2"/>
<comment type="caution">
    <text evidence="3">The sequence shown here is derived from an EMBL/GenBank/DDBJ whole genome shotgun (WGS) entry which is preliminary data.</text>
</comment>
<protein>
    <submittedName>
        <fullName evidence="3">Uncharacterized protein</fullName>
    </submittedName>
</protein>
<name>X6LRX2_RETFI</name>
<feature type="coiled-coil region" evidence="1">
    <location>
        <begin position="12"/>
        <end position="45"/>
    </location>
</feature>
<feature type="region of interest" description="Disordered" evidence="2">
    <location>
        <begin position="129"/>
        <end position="161"/>
    </location>
</feature>
<evidence type="ECO:0000313" key="3">
    <source>
        <dbReference type="EMBL" id="ETO04156.1"/>
    </source>
</evidence>
<keyword evidence="1" id="KW-0175">Coiled coil</keyword>
<evidence type="ECO:0000256" key="2">
    <source>
        <dbReference type="SAM" id="MobiDB-lite"/>
    </source>
</evidence>
<feature type="compositionally biased region" description="Low complexity" evidence="2">
    <location>
        <begin position="129"/>
        <end position="139"/>
    </location>
</feature>
<organism evidence="3 4">
    <name type="scientific">Reticulomyxa filosa</name>
    <dbReference type="NCBI Taxonomy" id="46433"/>
    <lineage>
        <taxon>Eukaryota</taxon>
        <taxon>Sar</taxon>
        <taxon>Rhizaria</taxon>
        <taxon>Retaria</taxon>
        <taxon>Foraminifera</taxon>
        <taxon>Monothalamids</taxon>
        <taxon>Reticulomyxidae</taxon>
        <taxon>Reticulomyxa</taxon>
    </lineage>
</organism>
<proteinExistence type="predicted"/>